<dbReference type="PIRSF" id="PIRSF028729">
    <property type="entry name" value="E3_ubiquit_lig_SCF_Skp"/>
    <property type="match status" value="1"/>
</dbReference>
<proteinExistence type="inferred from homology"/>
<dbReference type="GO" id="GO:0006511">
    <property type="term" value="P:ubiquitin-dependent protein catabolic process"/>
    <property type="evidence" value="ECO:0007669"/>
    <property type="project" value="InterPro"/>
</dbReference>
<comment type="function">
    <text evidence="3">Essential component of the SCF (SKP1-CUL1-F-box protein) E3 ubiquitin ligase complexes, which mediate the ubiquitination and subsequent proteasomal degradation of target proteins.</text>
</comment>
<comment type="pathway">
    <text evidence="3">Protein modification; protein ubiquitination.</text>
</comment>
<dbReference type="Pfam" id="PF03931">
    <property type="entry name" value="Skp1_POZ"/>
    <property type="match status" value="1"/>
</dbReference>
<dbReference type="InterPro" id="IPR016073">
    <property type="entry name" value="Skp1_comp_POZ"/>
</dbReference>
<dbReference type="InterPro" id="IPR016897">
    <property type="entry name" value="SKP1"/>
</dbReference>
<dbReference type="EMBL" id="JANBPT010000110">
    <property type="protein sequence ID" value="KAJ1927601.1"/>
    <property type="molecule type" value="Genomic_DNA"/>
</dbReference>
<evidence type="ECO:0000313" key="7">
    <source>
        <dbReference type="Proteomes" id="UP001150569"/>
    </source>
</evidence>
<evidence type="ECO:0000259" key="5">
    <source>
        <dbReference type="Pfam" id="PF03931"/>
    </source>
</evidence>
<organism evidence="6 7">
    <name type="scientific">Tieghemiomyces parasiticus</name>
    <dbReference type="NCBI Taxonomy" id="78921"/>
    <lineage>
        <taxon>Eukaryota</taxon>
        <taxon>Fungi</taxon>
        <taxon>Fungi incertae sedis</taxon>
        <taxon>Zoopagomycota</taxon>
        <taxon>Kickxellomycotina</taxon>
        <taxon>Dimargaritomycetes</taxon>
        <taxon>Dimargaritales</taxon>
        <taxon>Dimargaritaceae</taxon>
        <taxon>Tieghemiomyces</taxon>
    </lineage>
</organism>
<reference evidence="6" key="1">
    <citation type="submission" date="2022-07" db="EMBL/GenBank/DDBJ databases">
        <title>Phylogenomic reconstructions and comparative analyses of Kickxellomycotina fungi.</title>
        <authorList>
            <person name="Reynolds N.K."/>
            <person name="Stajich J.E."/>
            <person name="Barry K."/>
            <person name="Grigoriev I.V."/>
            <person name="Crous P."/>
            <person name="Smith M.E."/>
        </authorList>
    </citation>
    <scope>NUCLEOTIDE SEQUENCE</scope>
    <source>
        <strain evidence="6">RSA 861</strain>
    </source>
</reference>
<evidence type="ECO:0000256" key="1">
    <source>
        <dbReference type="ARBA" id="ARBA00009993"/>
    </source>
</evidence>
<gene>
    <name evidence="6" type="ORF">IWQ60_002780</name>
</gene>
<name>A0A9W8AHE3_9FUNG</name>
<dbReference type="Gene3D" id="3.30.710.10">
    <property type="entry name" value="Potassium Channel Kv1.1, Chain A"/>
    <property type="match status" value="1"/>
</dbReference>
<dbReference type="InterPro" id="IPR016072">
    <property type="entry name" value="Skp1_comp_dimer"/>
</dbReference>
<keyword evidence="7" id="KW-1185">Reference proteome</keyword>
<comment type="similarity">
    <text evidence="1 3">Belongs to the SKP1 family.</text>
</comment>
<keyword evidence="2 3" id="KW-0833">Ubl conjugation pathway</keyword>
<evidence type="ECO:0000313" key="6">
    <source>
        <dbReference type="EMBL" id="KAJ1927601.1"/>
    </source>
</evidence>
<protein>
    <recommendedName>
        <fullName evidence="3">E3 ubiquitin ligase complex SCF subunit</fullName>
    </recommendedName>
</protein>
<comment type="subunit">
    <text evidence="3">Component of the SCF (SKP1-CUL1-F-box protein) E3 ubiquitin ligase complexes.</text>
</comment>
<dbReference type="SUPFAM" id="SSF81382">
    <property type="entry name" value="Skp1 dimerisation domain-like"/>
    <property type="match status" value="1"/>
</dbReference>
<feature type="domain" description="SKP1 component dimerisation" evidence="4">
    <location>
        <begin position="113"/>
        <end position="160"/>
    </location>
</feature>
<dbReference type="InterPro" id="IPR036296">
    <property type="entry name" value="SKP1-like_dim_sf"/>
</dbReference>
<dbReference type="Proteomes" id="UP001150569">
    <property type="component" value="Unassembled WGS sequence"/>
</dbReference>
<comment type="caution">
    <text evidence="6">The sequence shown here is derived from an EMBL/GenBank/DDBJ whole genome shotgun (WGS) entry which is preliminary data.</text>
</comment>
<sequence>MSTVQILTSDGQTVTVDRKVVSKAGVIDSALASGAEGNSPLKLDNISASVLEKIIEYLKHHVDDQPDDGEDSDDDIDGPRRDPIIDTWDAKFIEVDLELLYELILAANYLDIKPLLDLGCKTVANMIKGKTPEEIRSHFNIPADFTPEEEEQIRLENEWAEDR</sequence>
<dbReference type="PANTHER" id="PTHR11165">
    <property type="entry name" value="SKP1"/>
    <property type="match status" value="1"/>
</dbReference>
<feature type="domain" description="SKP1 component POZ" evidence="5">
    <location>
        <begin position="4"/>
        <end position="62"/>
    </location>
</feature>
<evidence type="ECO:0000256" key="2">
    <source>
        <dbReference type="ARBA" id="ARBA00022786"/>
    </source>
</evidence>
<dbReference type="CDD" id="cd18322">
    <property type="entry name" value="BTB_POZ_SKP1"/>
    <property type="match status" value="1"/>
</dbReference>
<dbReference type="FunFam" id="3.30.710.10:FF:000026">
    <property type="entry name" value="E3 ubiquitin ligase complex SCF subunit"/>
    <property type="match status" value="1"/>
</dbReference>
<dbReference type="InterPro" id="IPR001232">
    <property type="entry name" value="SKP1-like"/>
</dbReference>
<dbReference type="OrthoDB" id="2342932at2759"/>
<dbReference type="SUPFAM" id="SSF54695">
    <property type="entry name" value="POZ domain"/>
    <property type="match status" value="1"/>
</dbReference>
<dbReference type="InterPro" id="IPR011333">
    <property type="entry name" value="SKP1/BTB/POZ_sf"/>
</dbReference>
<evidence type="ECO:0000259" key="4">
    <source>
        <dbReference type="Pfam" id="PF01466"/>
    </source>
</evidence>
<accession>A0A9W8AHE3</accession>
<evidence type="ECO:0000256" key="3">
    <source>
        <dbReference type="PIRNR" id="PIRNR028729"/>
    </source>
</evidence>
<dbReference type="SMART" id="SM00512">
    <property type="entry name" value="Skp1"/>
    <property type="match status" value="1"/>
</dbReference>
<dbReference type="AlphaFoldDB" id="A0A9W8AHE3"/>
<dbReference type="Pfam" id="PF01466">
    <property type="entry name" value="Skp1"/>
    <property type="match status" value="1"/>
</dbReference>